<accession>A0ABN6BTN1</accession>
<evidence type="ECO:0000313" key="3">
    <source>
        <dbReference type="Proteomes" id="UP001064896"/>
    </source>
</evidence>
<keyword evidence="3" id="KW-1185">Reference proteome</keyword>
<reference evidence="2" key="1">
    <citation type="submission" date="2020-05" db="EMBL/GenBank/DDBJ databases">
        <title>Complete genome sequence of Pseudomonas sp. Sm006.</title>
        <authorList>
            <person name="Takeuchi K."/>
            <person name="Someya N."/>
        </authorList>
    </citation>
    <scope>NUCLEOTIDE SEQUENCE</scope>
    <source>
        <strain evidence="2">Sm006</strain>
    </source>
</reference>
<protein>
    <submittedName>
        <fullName evidence="2">Uncharacterized protein</fullName>
    </submittedName>
</protein>
<feature type="region of interest" description="Disordered" evidence="1">
    <location>
        <begin position="1"/>
        <end position="69"/>
    </location>
</feature>
<feature type="compositionally biased region" description="Basic and acidic residues" evidence="1">
    <location>
        <begin position="37"/>
        <end position="59"/>
    </location>
</feature>
<evidence type="ECO:0000256" key="1">
    <source>
        <dbReference type="SAM" id="MobiDB-lite"/>
    </source>
</evidence>
<proteinExistence type="predicted"/>
<organism evidence="2 3">
    <name type="scientific">Pseudomonas solani</name>
    <dbReference type="NCBI Taxonomy" id="2731552"/>
    <lineage>
        <taxon>Bacteria</taxon>
        <taxon>Pseudomonadati</taxon>
        <taxon>Pseudomonadota</taxon>
        <taxon>Gammaproteobacteria</taxon>
        <taxon>Pseudomonadales</taxon>
        <taxon>Pseudomonadaceae</taxon>
        <taxon>Pseudomonas</taxon>
    </lineage>
</organism>
<name>A0ABN6BTN1_9PSED</name>
<dbReference type="EMBL" id="AP023081">
    <property type="protein sequence ID" value="BCD87263.1"/>
    <property type="molecule type" value="Genomic_DNA"/>
</dbReference>
<gene>
    <name evidence="2" type="ORF">PSm6_36700</name>
</gene>
<dbReference type="Proteomes" id="UP001064896">
    <property type="component" value="Chromosome"/>
</dbReference>
<feature type="compositionally biased region" description="Basic residues" evidence="1">
    <location>
        <begin position="60"/>
        <end position="69"/>
    </location>
</feature>
<sequence length="69" mass="7686">MDSTLCEPEESAMNPTPIEAGRRPARRPPEPLPDGGGARDPEPDPFLKDPERPVGEIHRNQGRKRSVHH</sequence>
<evidence type="ECO:0000313" key="2">
    <source>
        <dbReference type="EMBL" id="BCD87263.1"/>
    </source>
</evidence>